<comment type="similarity">
    <text evidence="3 12">Belongs to the CDP-alcohol phosphatidyltransferase class-I family.</text>
</comment>
<evidence type="ECO:0000313" key="13">
    <source>
        <dbReference type="EMBL" id="BBX96473.1"/>
    </source>
</evidence>
<evidence type="ECO:0000256" key="8">
    <source>
        <dbReference type="ARBA" id="ARBA00023098"/>
    </source>
</evidence>
<keyword evidence="4" id="KW-0444">Lipid biosynthesis</keyword>
<evidence type="ECO:0000256" key="2">
    <source>
        <dbReference type="ARBA" id="ARBA00005074"/>
    </source>
</evidence>
<evidence type="ECO:0000256" key="6">
    <source>
        <dbReference type="ARBA" id="ARBA00022692"/>
    </source>
</evidence>
<keyword evidence="9" id="KW-0472">Membrane</keyword>
<dbReference type="InterPro" id="IPR004570">
    <property type="entry name" value="Phosphatidylglycerol_P_synth"/>
</dbReference>
<evidence type="ECO:0000313" key="14">
    <source>
        <dbReference type="Proteomes" id="UP000466396"/>
    </source>
</evidence>
<organism evidence="13 14">
    <name type="scientific">Mycobacterium lacus</name>
    <dbReference type="NCBI Taxonomy" id="169765"/>
    <lineage>
        <taxon>Bacteria</taxon>
        <taxon>Bacillati</taxon>
        <taxon>Actinomycetota</taxon>
        <taxon>Actinomycetes</taxon>
        <taxon>Mycobacteriales</taxon>
        <taxon>Mycobacteriaceae</taxon>
        <taxon>Mycobacterium</taxon>
    </lineage>
</organism>
<dbReference type="PROSITE" id="PS00379">
    <property type="entry name" value="CDP_ALCOHOL_P_TRANSF"/>
    <property type="match status" value="1"/>
</dbReference>
<protein>
    <submittedName>
        <fullName evidence="13">Putative CDP-diacylglycerol--glycerol-3-phosphate 3-phosphatidyl-transferase</fullName>
    </submittedName>
</protein>
<name>A0A1X1YGI5_9MYCO</name>
<dbReference type="GO" id="GO:0008444">
    <property type="term" value="F:CDP-diacylglycerol-glycerol-3-phosphate 3-phosphatidyltransferase activity"/>
    <property type="evidence" value="ECO:0007669"/>
    <property type="project" value="InterPro"/>
</dbReference>
<evidence type="ECO:0000256" key="7">
    <source>
        <dbReference type="ARBA" id="ARBA00022989"/>
    </source>
</evidence>
<dbReference type="KEGG" id="mlj:MLAC_17670"/>
<evidence type="ECO:0000256" key="10">
    <source>
        <dbReference type="ARBA" id="ARBA00023209"/>
    </source>
</evidence>
<keyword evidence="5 12" id="KW-0808">Transferase</keyword>
<dbReference type="Pfam" id="PF01066">
    <property type="entry name" value="CDP-OH_P_transf"/>
    <property type="match status" value="1"/>
</dbReference>
<sequence length="209" mass="22665">MEPGTPKDRVLTVPNALSFIRLALIPVFVYVLLVAHADGWAVGILMFSGASDWADGKIARTLNQSSRLGVLLDPAVDRLYMVIVPVVLALAGIVPWWFVITLLARDALLAATLPLLRSRGLSALPVTYVGKAATFALMSGFPLVLLGQGGALWSRALGACGWGFLIWGLYAYLWAFVLYAVQMTMVMRRMPKLKDRSRQLVAGQAGEHG</sequence>
<dbReference type="PANTHER" id="PTHR14269:SF62">
    <property type="entry name" value="CDP-DIACYLGLYCEROL--GLYCEROL-3-PHOSPHATE 3-PHOSPHATIDYLTRANSFERASE 1, CHLOROPLASTIC"/>
    <property type="match status" value="1"/>
</dbReference>
<accession>A0A1X1YGI5</accession>
<dbReference type="InterPro" id="IPR048254">
    <property type="entry name" value="CDP_ALCOHOL_P_TRANSF_CS"/>
</dbReference>
<comment type="subcellular location">
    <subcellularLocation>
        <location evidence="1">Membrane</location>
        <topology evidence="1">Multi-pass membrane protein</topology>
    </subcellularLocation>
</comment>
<keyword evidence="14" id="KW-1185">Reference proteome</keyword>
<evidence type="ECO:0000256" key="4">
    <source>
        <dbReference type="ARBA" id="ARBA00022516"/>
    </source>
</evidence>
<dbReference type="PIRSF" id="PIRSF000847">
    <property type="entry name" value="Phos_ph_gly_syn"/>
    <property type="match status" value="1"/>
</dbReference>
<dbReference type="Proteomes" id="UP000466396">
    <property type="component" value="Chromosome"/>
</dbReference>
<dbReference type="AlphaFoldDB" id="A0A1X1YGI5"/>
<keyword evidence="8" id="KW-0443">Lipid metabolism</keyword>
<dbReference type="PANTHER" id="PTHR14269">
    <property type="entry name" value="CDP-DIACYLGLYCEROL--GLYCEROL-3-PHOSPHATE 3-PHOSPHATIDYLTRANSFERASE-RELATED"/>
    <property type="match status" value="1"/>
</dbReference>
<evidence type="ECO:0000256" key="5">
    <source>
        <dbReference type="ARBA" id="ARBA00022679"/>
    </source>
</evidence>
<keyword evidence="7" id="KW-1133">Transmembrane helix</keyword>
<dbReference type="STRING" id="169765.AWC15_17445"/>
<dbReference type="InterPro" id="IPR043130">
    <property type="entry name" value="CDP-OH_PTrfase_TM_dom"/>
</dbReference>
<gene>
    <name evidence="13" type="primary">pgsA2_1</name>
    <name evidence="13" type="ORF">MLAC_17670</name>
</gene>
<dbReference type="InterPro" id="IPR050324">
    <property type="entry name" value="CDP-alcohol_PTase-I"/>
</dbReference>
<proteinExistence type="inferred from homology"/>
<evidence type="ECO:0000256" key="1">
    <source>
        <dbReference type="ARBA" id="ARBA00004141"/>
    </source>
</evidence>
<dbReference type="EMBL" id="AP022581">
    <property type="protein sequence ID" value="BBX96473.1"/>
    <property type="molecule type" value="Genomic_DNA"/>
</dbReference>
<reference evidence="13 14" key="1">
    <citation type="journal article" date="2019" name="Emerg. Microbes Infect.">
        <title>Comprehensive subspecies identification of 175 nontuberculous mycobacteria species based on 7547 genomic profiles.</title>
        <authorList>
            <person name="Matsumoto Y."/>
            <person name="Kinjo T."/>
            <person name="Motooka D."/>
            <person name="Nabeya D."/>
            <person name="Jung N."/>
            <person name="Uechi K."/>
            <person name="Horii T."/>
            <person name="Iida T."/>
            <person name="Fujita J."/>
            <person name="Nakamura S."/>
        </authorList>
    </citation>
    <scope>NUCLEOTIDE SEQUENCE [LARGE SCALE GENOMIC DNA]</scope>
    <source>
        <strain evidence="13 14">JCM 15657</strain>
    </source>
</reference>
<dbReference type="InterPro" id="IPR000462">
    <property type="entry name" value="CDP-OH_P_trans"/>
</dbReference>
<dbReference type="GO" id="GO:0046474">
    <property type="term" value="P:glycerophospholipid biosynthetic process"/>
    <property type="evidence" value="ECO:0007669"/>
    <property type="project" value="TreeGrafter"/>
</dbReference>
<dbReference type="OrthoDB" id="9796672at2"/>
<dbReference type="UniPathway" id="UPA00085"/>
<keyword evidence="6" id="KW-0812">Transmembrane</keyword>
<evidence type="ECO:0000256" key="12">
    <source>
        <dbReference type="RuleBase" id="RU003750"/>
    </source>
</evidence>
<keyword evidence="10" id="KW-0594">Phospholipid biosynthesis</keyword>
<evidence type="ECO:0000256" key="9">
    <source>
        <dbReference type="ARBA" id="ARBA00023136"/>
    </source>
</evidence>
<evidence type="ECO:0000256" key="11">
    <source>
        <dbReference type="ARBA" id="ARBA00023264"/>
    </source>
</evidence>
<comment type="pathway">
    <text evidence="2">Lipid metabolism; phospholipid metabolism.</text>
</comment>
<dbReference type="Gene3D" id="1.20.120.1760">
    <property type="match status" value="1"/>
</dbReference>
<evidence type="ECO:0000256" key="3">
    <source>
        <dbReference type="ARBA" id="ARBA00010441"/>
    </source>
</evidence>
<dbReference type="RefSeq" id="WP_085158728.1">
    <property type="nucleotide sequence ID" value="NZ_AP022581.1"/>
</dbReference>
<dbReference type="GO" id="GO:0016020">
    <property type="term" value="C:membrane"/>
    <property type="evidence" value="ECO:0007669"/>
    <property type="project" value="UniProtKB-SubCell"/>
</dbReference>
<keyword evidence="11" id="KW-1208">Phospholipid metabolism</keyword>